<keyword evidence="2" id="KW-0472">Membrane</keyword>
<dbReference type="InParanoid" id="A5DUS0"/>
<keyword evidence="3" id="KW-0732">Signal</keyword>
<dbReference type="PROSITE" id="PS51257">
    <property type="entry name" value="PROKAR_LIPOPROTEIN"/>
    <property type="match status" value="1"/>
</dbReference>
<proteinExistence type="predicted"/>
<feature type="chain" id="PRO_5002680332" description="Protein BIG1" evidence="3">
    <location>
        <begin position="19"/>
        <end position="482"/>
    </location>
</feature>
<dbReference type="FunCoup" id="A5DUS0">
    <property type="interactions" value="129"/>
</dbReference>
<name>A5DUS0_LODEL</name>
<dbReference type="GeneID" id="5234687"/>
<keyword evidence="5" id="KW-1185">Reference proteome</keyword>
<dbReference type="KEGG" id="lel:PVL30_001070"/>
<feature type="signal peptide" evidence="3">
    <location>
        <begin position="1"/>
        <end position="18"/>
    </location>
</feature>
<dbReference type="AlphaFoldDB" id="A5DUS0"/>
<feature type="compositionally biased region" description="Acidic residues" evidence="1">
    <location>
        <begin position="281"/>
        <end position="292"/>
    </location>
</feature>
<evidence type="ECO:0000256" key="1">
    <source>
        <dbReference type="SAM" id="MobiDB-lite"/>
    </source>
</evidence>
<feature type="region of interest" description="Disordered" evidence="1">
    <location>
        <begin position="65"/>
        <end position="85"/>
    </location>
</feature>
<evidence type="ECO:0000313" key="4">
    <source>
        <dbReference type="EMBL" id="EDK42928.1"/>
    </source>
</evidence>
<accession>A5DUS0</accession>
<dbReference type="HOGENOM" id="CLU_041040_0_0_1"/>
<dbReference type="VEuPathDB" id="FungiDB:LELG_01106"/>
<feature type="region of interest" description="Disordered" evidence="1">
    <location>
        <begin position="265"/>
        <end position="294"/>
    </location>
</feature>
<sequence length="482" mass="55216">MKLSLKLVAFTLLSQACAITLSQPEQTPEPIPSSFVSSNSQGSTQYLEKRMREIIINKDYAAKQAKKTATSSSSETPPPNWVRTVNGVPEIVRPQIIAGVTISAKPPQTTDGLEVWVSLKNDGSPKIIKPEIKNGRTKNGRPNYSTYFQTATTMTYNKEQLKAHNMKDDEIFTEVQYIEEADLEDHLLNPIIRCTPERYQKKGIGRDKSTEPFCTPKDDVRLVMDKTYFITWYSRFFDPEVEKVRILFSNIKESFRQKGLKKRDFGEAGQDVSGGHKDNDNDNEENEEEGTDVIDYTPFDKRSKVLEHGGKVQNSFYASDWVRNEDGMLPVTILEEWIGNDVYEKKVLISIQPDNIPDDEFNVLENSIVVEFWKGSKVGKEDLLDLKKLEEKYANRHMQIEVEEGIDYEKYIVMITLPMCVVIAAFGMWLFVTINRVDLSHLKKKKFAREKTTHRRIPFVLKKNKYESLPLNSADLSGTKTD</sequence>
<evidence type="ECO:0000256" key="2">
    <source>
        <dbReference type="SAM" id="Phobius"/>
    </source>
</evidence>
<reference evidence="4 5" key="1">
    <citation type="journal article" date="2009" name="Nature">
        <title>Evolution of pathogenicity and sexual reproduction in eight Candida genomes.</title>
        <authorList>
            <person name="Butler G."/>
            <person name="Rasmussen M.D."/>
            <person name="Lin M.F."/>
            <person name="Santos M.A."/>
            <person name="Sakthikumar S."/>
            <person name="Munro C.A."/>
            <person name="Rheinbay E."/>
            <person name="Grabherr M."/>
            <person name="Forche A."/>
            <person name="Reedy J.L."/>
            <person name="Agrafioti I."/>
            <person name="Arnaud M.B."/>
            <person name="Bates S."/>
            <person name="Brown A.J."/>
            <person name="Brunke S."/>
            <person name="Costanzo M.C."/>
            <person name="Fitzpatrick D.A."/>
            <person name="de Groot P.W."/>
            <person name="Harris D."/>
            <person name="Hoyer L.L."/>
            <person name="Hube B."/>
            <person name="Klis F.M."/>
            <person name="Kodira C."/>
            <person name="Lennard N."/>
            <person name="Logue M.E."/>
            <person name="Martin R."/>
            <person name="Neiman A.M."/>
            <person name="Nikolaou E."/>
            <person name="Quail M.A."/>
            <person name="Quinn J."/>
            <person name="Santos M.C."/>
            <person name="Schmitzberger F.F."/>
            <person name="Sherlock G."/>
            <person name="Shah P."/>
            <person name="Silverstein K.A."/>
            <person name="Skrzypek M.S."/>
            <person name="Soll D."/>
            <person name="Staggs R."/>
            <person name="Stansfield I."/>
            <person name="Stumpf M.P."/>
            <person name="Sudbery P.E."/>
            <person name="Srikantha T."/>
            <person name="Zeng Q."/>
            <person name="Berman J."/>
            <person name="Berriman M."/>
            <person name="Heitman J."/>
            <person name="Gow N.A."/>
            <person name="Lorenz M.C."/>
            <person name="Birren B.W."/>
            <person name="Kellis M."/>
            <person name="Cuomo C.A."/>
        </authorList>
    </citation>
    <scope>NUCLEOTIDE SEQUENCE [LARGE SCALE GENOMIC DNA]</scope>
    <source>
        <strain evidence="5">ATCC 11503 / BCRC 21390 / CBS 2605 / JCM 1781 / NBRC 1676 / NRRL YB-4239</strain>
    </source>
</reference>
<dbReference type="Pfam" id="PF14610">
    <property type="entry name" value="Psg1"/>
    <property type="match status" value="1"/>
</dbReference>
<evidence type="ECO:0000313" key="5">
    <source>
        <dbReference type="Proteomes" id="UP000001996"/>
    </source>
</evidence>
<dbReference type="OrthoDB" id="4084551at2759"/>
<dbReference type="eggNOG" id="ENOG502QVDR">
    <property type="taxonomic scope" value="Eukaryota"/>
</dbReference>
<feature type="transmembrane region" description="Helical" evidence="2">
    <location>
        <begin position="411"/>
        <end position="434"/>
    </location>
</feature>
<organism evidence="4 5">
    <name type="scientific">Lodderomyces elongisporus (strain ATCC 11503 / CBS 2605 / JCM 1781 / NBRC 1676 / NRRL YB-4239)</name>
    <name type="common">Yeast</name>
    <name type="synonym">Saccharomyces elongisporus</name>
    <dbReference type="NCBI Taxonomy" id="379508"/>
    <lineage>
        <taxon>Eukaryota</taxon>
        <taxon>Fungi</taxon>
        <taxon>Dikarya</taxon>
        <taxon>Ascomycota</taxon>
        <taxon>Saccharomycotina</taxon>
        <taxon>Pichiomycetes</taxon>
        <taxon>Debaryomycetaceae</taxon>
        <taxon>Candida/Lodderomyces clade</taxon>
        <taxon>Lodderomyces</taxon>
    </lineage>
</organism>
<dbReference type="Proteomes" id="UP000001996">
    <property type="component" value="Unassembled WGS sequence"/>
</dbReference>
<dbReference type="OMA" id="RCTPDRY"/>
<gene>
    <name evidence="4" type="ORF">LELG_01106</name>
</gene>
<dbReference type="EMBL" id="CH981524">
    <property type="protein sequence ID" value="EDK42928.1"/>
    <property type="molecule type" value="Genomic_DNA"/>
</dbReference>
<keyword evidence="2" id="KW-1133">Transmembrane helix</keyword>
<dbReference type="InterPro" id="IPR028000">
    <property type="entry name" value="Pma1"/>
</dbReference>
<evidence type="ECO:0008006" key="6">
    <source>
        <dbReference type="Google" id="ProtNLM"/>
    </source>
</evidence>
<protein>
    <recommendedName>
        <fullName evidence="6">Protein BIG1</fullName>
    </recommendedName>
</protein>
<evidence type="ECO:0000256" key="3">
    <source>
        <dbReference type="SAM" id="SignalP"/>
    </source>
</evidence>
<keyword evidence="2" id="KW-0812">Transmembrane</keyword>